<dbReference type="Proteomes" id="UP000828048">
    <property type="component" value="Chromosome 4"/>
</dbReference>
<evidence type="ECO:0000313" key="1">
    <source>
        <dbReference type="EMBL" id="KAH7860849.1"/>
    </source>
</evidence>
<gene>
    <name evidence="1" type="ORF">Vadar_018769</name>
</gene>
<protein>
    <submittedName>
        <fullName evidence="1">Uncharacterized protein</fullName>
    </submittedName>
</protein>
<reference evidence="1 2" key="1">
    <citation type="journal article" date="2021" name="Hortic Res">
        <title>High-quality reference genome and annotation aids understanding of berry development for evergreen blueberry (Vaccinium darrowii).</title>
        <authorList>
            <person name="Yu J."/>
            <person name="Hulse-Kemp A.M."/>
            <person name="Babiker E."/>
            <person name="Staton M."/>
        </authorList>
    </citation>
    <scope>NUCLEOTIDE SEQUENCE [LARGE SCALE GENOMIC DNA]</scope>
    <source>
        <strain evidence="2">cv. NJ 8807/NJ 8810</strain>
        <tissue evidence="1">Young leaf</tissue>
    </source>
</reference>
<organism evidence="1 2">
    <name type="scientific">Vaccinium darrowii</name>
    <dbReference type="NCBI Taxonomy" id="229202"/>
    <lineage>
        <taxon>Eukaryota</taxon>
        <taxon>Viridiplantae</taxon>
        <taxon>Streptophyta</taxon>
        <taxon>Embryophyta</taxon>
        <taxon>Tracheophyta</taxon>
        <taxon>Spermatophyta</taxon>
        <taxon>Magnoliopsida</taxon>
        <taxon>eudicotyledons</taxon>
        <taxon>Gunneridae</taxon>
        <taxon>Pentapetalae</taxon>
        <taxon>asterids</taxon>
        <taxon>Ericales</taxon>
        <taxon>Ericaceae</taxon>
        <taxon>Vaccinioideae</taxon>
        <taxon>Vaccinieae</taxon>
        <taxon>Vaccinium</taxon>
    </lineage>
</organism>
<proteinExistence type="predicted"/>
<evidence type="ECO:0000313" key="2">
    <source>
        <dbReference type="Proteomes" id="UP000828048"/>
    </source>
</evidence>
<accession>A0ACB7Z4X4</accession>
<dbReference type="EMBL" id="CM037154">
    <property type="protein sequence ID" value="KAH7860849.1"/>
    <property type="molecule type" value="Genomic_DNA"/>
</dbReference>
<name>A0ACB7Z4X4_9ERIC</name>
<keyword evidence="2" id="KW-1185">Reference proteome</keyword>
<comment type="caution">
    <text evidence="1">The sequence shown here is derived from an EMBL/GenBank/DDBJ whole genome shotgun (WGS) entry which is preliminary data.</text>
</comment>
<sequence>MPGPKGFILPHYQASSSSSQFNHPGEQKDVPVGGKLKMGAASHPGAVPGRWKEPNPLFTGASNIALFEKALPSPTAQNPVLLSKEQVIEYVQDQFGPALQKFGRPIYKKPYNEAVDRVEFPKGYKVAIAETEESSEVAVAEIVNRKPYTCKAFVKVEPTKAQGSMASPKTTRAYTFDITKAEEIFDQLMADKLLRFSVGHKIPSPAEIKGKEYCKYHNSWNHTTVNCIIFRNAIQDRIDKGDFKFPEAAKKGMAVDEDPFPADFGANMVYVDMRGAPRTVPRQKISLGAPSQAAKGKQILHDSDDSPDDHPSPIWWDQEVIRSRRGSSSTPKKPSVHHCCECGKPEKPKRLQSVVVKRPREETPSLSPRRFPQKRVSVFNRLKPITHEIQKQMSSLVITAPQEGRPRMVKPPGSVSPNHWFKVKHPKFPQPENPLSKSQKRRRQRIRQAERLAQGIPTPPPIPPKRYPAPKHVQKKPRMEYRPVQKPTPQHVEPSSVEIPKARKPAWKDILAKPRPINIRSSEDMLVVQEEAPVTKVSSSLASLSCNMVFVLPTAFMAKEGQPSSMDGDVEASGDTPEISSIAPVAPIPVLKASTPEASVTQIPSIVVLKDEPTVYRPSPVASVLFEKPDPMMTQHLRPLYIQGHLDGIPVNRILVDNGSAANLMPRFMLVKLGKGDQDLLPSSASISDFAGGITTAQGIIIMNLQVGTKTLTTPFFVVNSRSSYNLLLGRDWIHVCMAVPSTLHQCLIFWHGDDVEVVWADKRPFLASSNHADARLYDNEISPVKFTGTNKYGKPTAITLSTQTSVDEFKAIYKQLAAWARLIAYITEESLRSLDEEDNSVLTTELFFEGDSTPPDDVIQLEDLEAPPAKLDDLKADVQDPLEEINLGSEDQPKPIYVSQRLPEVVKSAYVNLLHEYKDCFAWECNSEEIAPYYMAARQLLDEFSDASLLYIPRRYNQEANELAQIATGIRIPQGWYKRTITIQRRSLPSVKRRSASMEIFTTDLGGQEEDWRTEIITFLKYPSLSSTKKIRERAIQYVLIEDELYKKSLEDDLLLKCIGPQESLKVSLPNLERLELFFLKNLETLGHSPLSVGSLSKLKQISVYLCNKLLCVFPSQLHLMLRELEQVTVENCDLLEVVYEFEGVDSNETNTQILSPLENFTLSILPKLKYISKRDPVGFKYIQTLNISDCNSLRYVFTPTMMKSIPQLRQLKISRCEVLSRIVAEENGLGESSVHEVEFPQLAWLELRDLPNLVSFFPEMTTIPATSTDHYHNPLQPQPLFNGKVAVPSLKYLQLRSLKNFSDLWSSELPMSSFSELKELEVIDCQNLRNTFHCSMVGGLAKLEKLVITNCSKMEAVVDYEEEGQGRKIDKTMFPQLREMKLYSLPNLSRFCHFTHPLELPVYQISVGFATSLIL</sequence>